<reference evidence="5" key="1">
    <citation type="submission" date="2017-05" db="EMBL/GenBank/DDBJ databases">
        <authorList>
            <person name="Barney B.M."/>
        </authorList>
    </citation>
    <scope>NUCLEOTIDE SEQUENCE [LARGE SCALE GENOMIC DNA]</scope>
    <source>
        <strain evidence="5">PSBB022</strain>
    </source>
</reference>
<gene>
    <name evidence="4" type="ORF">CBP51_12310</name>
</gene>
<dbReference type="InterPro" id="IPR011330">
    <property type="entry name" value="Glyco_hydro/deAcase_b/a-brl"/>
</dbReference>
<dbReference type="InterPro" id="IPR051398">
    <property type="entry name" value="Polysacch_Deacetylase"/>
</dbReference>
<dbReference type="PANTHER" id="PTHR34216:SF3">
    <property type="entry name" value="POLY-BETA-1,6-N-ACETYL-D-GLUCOSAMINE N-DEACETYLASE"/>
    <property type="match status" value="1"/>
</dbReference>
<evidence type="ECO:0000313" key="5">
    <source>
        <dbReference type="Proteomes" id="UP000216101"/>
    </source>
</evidence>
<keyword evidence="5" id="KW-1185">Reference proteome</keyword>
<sequence length="331" mass="37646">MKSAVIELAGKLGGYQLARVLTRKQPKILMYHRFSAQKKGHAVTAATFEQQLQLIKHYFQPMTLAALAQIIKQTGRTPDNAVVITVDDGYRDFYEVAYPLLKHYQVPATFFVTTGFVNQDLWLWPDQVLWLLRNRTSSSGRLIVGDKTFDLTESVKELWWPLVLHLLTVENHIRLSAIAELTRCSEVSLPSTAPDEFSAVTWAQLEEMQQQGIEIGGHTLSHPSLGHMPVAEAQVEINGSFDVLRQHLGDRPRTFCYPNGQPADYSEEIKKIVSQSGFLAAVTAYSDQFNVDLPWAWRRFVGCEEAFQFNKSLFGVEHLGNQMRRTQRCNY</sequence>
<dbReference type="GO" id="GO:0016810">
    <property type="term" value="F:hydrolase activity, acting on carbon-nitrogen (but not peptide) bonds"/>
    <property type="evidence" value="ECO:0007669"/>
    <property type="project" value="InterPro"/>
</dbReference>
<dbReference type="EMBL" id="NHNI01000001">
    <property type="protein sequence ID" value="OZY87705.1"/>
    <property type="molecule type" value="Genomic_DNA"/>
</dbReference>
<name>A0A266QCY8_9GAMM</name>
<dbReference type="GO" id="GO:0005576">
    <property type="term" value="C:extracellular region"/>
    <property type="evidence" value="ECO:0007669"/>
    <property type="project" value="UniProtKB-SubCell"/>
</dbReference>
<dbReference type="Proteomes" id="UP000216101">
    <property type="component" value="Unassembled WGS sequence"/>
</dbReference>
<dbReference type="InterPro" id="IPR002509">
    <property type="entry name" value="NODB_dom"/>
</dbReference>
<organism evidence="4 5">
    <name type="scientific">Cellvibrio mixtus</name>
    <dbReference type="NCBI Taxonomy" id="39650"/>
    <lineage>
        <taxon>Bacteria</taxon>
        <taxon>Pseudomonadati</taxon>
        <taxon>Pseudomonadota</taxon>
        <taxon>Gammaproteobacteria</taxon>
        <taxon>Cellvibrionales</taxon>
        <taxon>Cellvibrionaceae</taxon>
        <taxon>Cellvibrio</taxon>
    </lineage>
</organism>
<keyword evidence="2" id="KW-0732">Signal</keyword>
<evidence type="ECO:0000256" key="2">
    <source>
        <dbReference type="ARBA" id="ARBA00022729"/>
    </source>
</evidence>
<dbReference type="Gene3D" id="3.20.20.370">
    <property type="entry name" value="Glycoside hydrolase/deacetylase"/>
    <property type="match status" value="1"/>
</dbReference>
<dbReference type="PANTHER" id="PTHR34216">
    <property type="match status" value="1"/>
</dbReference>
<evidence type="ECO:0000313" key="4">
    <source>
        <dbReference type="EMBL" id="OZY87705.1"/>
    </source>
</evidence>
<protein>
    <recommendedName>
        <fullName evidence="3">NodB homology domain-containing protein</fullName>
    </recommendedName>
</protein>
<accession>A0A266QCY8</accession>
<dbReference type="AlphaFoldDB" id="A0A266QCY8"/>
<comment type="caution">
    <text evidence="4">The sequence shown here is derived from an EMBL/GenBank/DDBJ whole genome shotgun (WGS) entry which is preliminary data.</text>
</comment>
<dbReference type="Pfam" id="PF01522">
    <property type="entry name" value="Polysacc_deac_1"/>
    <property type="match status" value="1"/>
</dbReference>
<dbReference type="GO" id="GO:0005975">
    <property type="term" value="P:carbohydrate metabolic process"/>
    <property type="evidence" value="ECO:0007669"/>
    <property type="project" value="InterPro"/>
</dbReference>
<proteinExistence type="predicted"/>
<dbReference type="RefSeq" id="WP_094985059.1">
    <property type="nucleotide sequence ID" value="NZ_NHNI01000001.1"/>
</dbReference>
<feature type="domain" description="NodB homology" evidence="3">
    <location>
        <begin position="80"/>
        <end position="331"/>
    </location>
</feature>
<dbReference type="CDD" id="cd10918">
    <property type="entry name" value="CE4_NodB_like_5s_6s"/>
    <property type="match status" value="1"/>
</dbReference>
<dbReference type="PROSITE" id="PS51677">
    <property type="entry name" value="NODB"/>
    <property type="match status" value="1"/>
</dbReference>
<evidence type="ECO:0000256" key="1">
    <source>
        <dbReference type="ARBA" id="ARBA00004613"/>
    </source>
</evidence>
<dbReference type="SUPFAM" id="SSF88713">
    <property type="entry name" value="Glycoside hydrolase/deacetylase"/>
    <property type="match status" value="1"/>
</dbReference>
<evidence type="ECO:0000259" key="3">
    <source>
        <dbReference type="PROSITE" id="PS51677"/>
    </source>
</evidence>
<comment type="subcellular location">
    <subcellularLocation>
        <location evidence="1">Secreted</location>
    </subcellularLocation>
</comment>